<evidence type="ECO:0000313" key="8">
    <source>
        <dbReference type="Proteomes" id="UP000002028"/>
    </source>
</evidence>
<dbReference type="AlphaFoldDB" id="D2QVP2"/>
<evidence type="ECO:0000259" key="6">
    <source>
        <dbReference type="Pfam" id="PF13700"/>
    </source>
</evidence>
<dbReference type="GO" id="GO:0004803">
    <property type="term" value="F:transposase activity"/>
    <property type="evidence" value="ECO:0007669"/>
    <property type="project" value="InterPro"/>
</dbReference>
<keyword evidence="3" id="KW-0238">DNA-binding</keyword>
<evidence type="ECO:0000256" key="2">
    <source>
        <dbReference type="ARBA" id="ARBA00022578"/>
    </source>
</evidence>
<dbReference type="HOGENOM" id="CLU_009098_14_1_10"/>
<keyword evidence="7" id="KW-0614">Plasmid</keyword>
<protein>
    <submittedName>
        <fullName evidence="7">Transposase Tn3 family protein</fullName>
    </submittedName>
</protein>
<keyword evidence="4" id="KW-0233">DNA recombination</keyword>
<proteinExistence type="inferred from homology"/>
<gene>
    <name evidence="7" type="ordered locus">Slin_6928</name>
</gene>
<dbReference type="InterPro" id="IPR025296">
    <property type="entry name" value="DUF4158"/>
</dbReference>
<evidence type="ECO:0000256" key="4">
    <source>
        <dbReference type="ARBA" id="ARBA00023172"/>
    </source>
</evidence>
<dbReference type="NCBIfam" id="NF033527">
    <property type="entry name" value="transpos_Tn3"/>
    <property type="match status" value="1"/>
</dbReference>
<dbReference type="GO" id="GO:0006313">
    <property type="term" value="P:DNA transposition"/>
    <property type="evidence" value="ECO:0007669"/>
    <property type="project" value="InterPro"/>
</dbReference>
<dbReference type="GO" id="GO:0003677">
    <property type="term" value="F:DNA binding"/>
    <property type="evidence" value="ECO:0007669"/>
    <property type="project" value="UniProtKB-KW"/>
</dbReference>
<dbReference type="RefSeq" id="WP_012931353.1">
    <property type="nucleotide sequence ID" value="NC_013732.1"/>
</dbReference>
<organism evidence="7 8">
    <name type="scientific">Spirosoma linguale (strain ATCC 33905 / DSM 74 / LMG 10896 / Claus 1)</name>
    <dbReference type="NCBI Taxonomy" id="504472"/>
    <lineage>
        <taxon>Bacteria</taxon>
        <taxon>Pseudomonadati</taxon>
        <taxon>Bacteroidota</taxon>
        <taxon>Cytophagia</taxon>
        <taxon>Cytophagales</taxon>
        <taxon>Cytophagaceae</taxon>
        <taxon>Spirosoma</taxon>
    </lineage>
</organism>
<geneLocation type="plasmid" evidence="7 8">
    <name>pSLIN02</name>
</geneLocation>
<evidence type="ECO:0000259" key="5">
    <source>
        <dbReference type="Pfam" id="PF01526"/>
    </source>
</evidence>
<comment type="similarity">
    <text evidence="1">Belongs to the transposase 7 family.</text>
</comment>
<sequence>MPRRAFISAEERIRFDSPPVLTQQHRTILLDLPTWATTYMGQIQSSTNKIGFLLQLGYFRITNRFFVADRFEPDIINWLCARTQLDPNQIDLTKYTRSRTAFRHRETILAHLGYQAFDRTHEQELLVEAQRLAHLQTRPALVLDALTGYLQERRIEIPPYNTLRLILIEALQSFQANLEQIIDRYLQENDSQLLDTLLGRQSSPAGSATQLFPYRLTHFKRISQSMQPGQIKQRVELFRELKLLFSQLAPLIVRLNLSDDAIRYYAQYVLDTQSKQTVQRTSERYLRLIAFIIHQYLSVGDALVLTLRQAVTNILNECEQTLKDEQFESRYANAQLVHRVTRRSDIHIQALVQIEEIVDLPGLEAAQKIDQIRDLFQRHRLSGNDLQTDKERLIDLKTVNQSIHDRDDFYDALERASLKLQTRVAGVVQALVFDEQSSPPALVAALRLFQATKGELTQSNNLPLDFLDMADRQRIFTLTGKLRVSLYKALLFWKIRDHLRDGSLNVLSSYEHRAFDEYLIPRRQWQIHRQAYLQKANLLRYVKAEPTLAKINERLNAQFRLTNQHLNTNAQVYFDKAGDWHLHRYRGRESEQPSPQTNLYPTSRVISLRDVLLDVDELTDFLSAFEHQGFAHKPSRPDNSLLLAALIGYGENIGIRKMAMISKNIPINSLETVATHYFSPESVLKANDLILTKSNELPLTEQFRRRANFIQTGSDGQKYDVSIPLLRASASYKYFGNGQGITIYSHLDEAGQLIYSTAFSAADREAPYMLDAITYNEVITPDAHATDQHGFSEPIFGVTGLIGVEFRPRFASIHRQRLYSLDAVSIYKEQGCRIGPDARIDYEHVVSQWDEILRLVATIKLGYAKASQLFKRLNSYDRQHPLYRALRDLGRLFKTEYILRYISEPQLRETVEGILTRVEHANRFAKAVNLGNNGELGWATYQEQLIAEGCKRLIMNAINYWNLLYLSEQLKRCANSAERKVLLEAILQTNTHTWHHVNLQGEYDFSDDSPLSTIFKLHEILSARTVK</sequence>
<reference evidence="7 8" key="1">
    <citation type="journal article" date="2010" name="Stand. Genomic Sci.">
        <title>Complete genome sequence of Spirosoma linguale type strain (1).</title>
        <authorList>
            <person name="Lail K."/>
            <person name="Sikorski J."/>
            <person name="Saunders E."/>
            <person name="Lapidus A."/>
            <person name="Glavina Del Rio T."/>
            <person name="Copeland A."/>
            <person name="Tice H."/>
            <person name="Cheng J.-F."/>
            <person name="Lucas S."/>
            <person name="Nolan M."/>
            <person name="Bruce D."/>
            <person name="Goodwin L."/>
            <person name="Pitluck S."/>
            <person name="Ivanova N."/>
            <person name="Mavromatis K."/>
            <person name="Ovchinnikova G."/>
            <person name="Pati A."/>
            <person name="Chen A."/>
            <person name="Palaniappan K."/>
            <person name="Land M."/>
            <person name="Hauser L."/>
            <person name="Chang Y.-J."/>
            <person name="Jeffries C.D."/>
            <person name="Chain P."/>
            <person name="Brettin T."/>
            <person name="Detter J.C."/>
            <person name="Schuetze A."/>
            <person name="Rohde M."/>
            <person name="Tindall B.J."/>
            <person name="Goeker M."/>
            <person name="Bristow J."/>
            <person name="Eisen J.A."/>
            <person name="Markowitz V."/>
            <person name="Hugenholtz P."/>
            <person name="Kyrpides N.C."/>
            <person name="Klenk H.-P."/>
            <person name="Chen F."/>
        </authorList>
    </citation>
    <scope>NUCLEOTIDE SEQUENCE [LARGE SCALE GENOMIC DNA]</scope>
    <source>
        <strain evidence="8">ATCC 33905 / DSM 74 / LMG 10896 / Claus 1</strain>
    </source>
</reference>
<feature type="domain" description="Tn3 transposase DDE" evidence="5">
    <location>
        <begin position="610"/>
        <end position="1003"/>
    </location>
</feature>
<accession>D2QVP2</accession>
<feature type="domain" description="DUF4158" evidence="6">
    <location>
        <begin position="6"/>
        <end position="169"/>
    </location>
</feature>
<dbReference type="Pfam" id="PF01526">
    <property type="entry name" value="DDE_Tnp_Tn3"/>
    <property type="match status" value="1"/>
</dbReference>
<evidence type="ECO:0000256" key="1">
    <source>
        <dbReference type="ARBA" id="ARBA00009402"/>
    </source>
</evidence>
<keyword evidence="8" id="KW-1185">Reference proteome</keyword>
<dbReference type="InterPro" id="IPR047653">
    <property type="entry name" value="Tn3-like_transpos"/>
</dbReference>
<dbReference type="InterPro" id="IPR002513">
    <property type="entry name" value="Tn3_Tnp_DDE_dom"/>
</dbReference>
<evidence type="ECO:0000313" key="7">
    <source>
        <dbReference type="EMBL" id="ADB42874.1"/>
    </source>
</evidence>
<dbReference type="KEGG" id="sli:Slin_6928"/>
<dbReference type="EMBL" id="CP001771">
    <property type="protein sequence ID" value="ADB42874.1"/>
    <property type="molecule type" value="Genomic_DNA"/>
</dbReference>
<dbReference type="Proteomes" id="UP000002028">
    <property type="component" value="Plasmid pSLIN02"/>
</dbReference>
<keyword evidence="2" id="KW-0815">Transposition</keyword>
<name>D2QVP2_SPILD</name>
<dbReference type="Pfam" id="PF13700">
    <property type="entry name" value="DUF4158"/>
    <property type="match status" value="1"/>
</dbReference>
<evidence type="ECO:0000256" key="3">
    <source>
        <dbReference type="ARBA" id="ARBA00023125"/>
    </source>
</evidence>